<keyword evidence="1" id="KW-1133">Transmembrane helix</keyword>
<dbReference type="SUPFAM" id="SSF116726">
    <property type="entry name" value="TrkA C-terminal domain-like"/>
    <property type="match status" value="2"/>
</dbReference>
<dbReference type="InterPro" id="IPR050721">
    <property type="entry name" value="Trk_Ktr_HKT_K-transport"/>
</dbReference>
<keyword evidence="5" id="KW-1185">Reference proteome</keyword>
<reference evidence="4 5" key="1">
    <citation type="journal article" date="2019" name="Int. J. Syst. Evol. Microbiol.">
        <title>The Global Catalogue of Microorganisms (GCM) 10K type strain sequencing project: providing services to taxonomists for standard genome sequencing and annotation.</title>
        <authorList>
            <consortium name="The Broad Institute Genomics Platform"/>
            <consortium name="The Broad Institute Genome Sequencing Center for Infectious Disease"/>
            <person name="Wu L."/>
            <person name="Ma J."/>
        </authorList>
    </citation>
    <scope>NUCLEOTIDE SEQUENCE [LARGE SCALE GENOMIC DNA]</scope>
    <source>
        <strain evidence="4 5">CGMCC 1.12121</strain>
    </source>
</reference>
<dbReference type="InterPro" id="IPR006037">
    <property type="entry name" value="RCK_C"/>
</dbReference>
<keyword evidence="4" id="KW-0406">Ion transport</keyword>
<evidence type="ECO:0000313" key="5">
    <source>
        <dbReference type="Proteomes" id="UP001597085"/>
    </source>
</evidence>
<dbReference type="Pfam" id="PF02080">
    <property type="entry name" value="TrkA_C"/>
    <property type="match status" value="2"/>
</dbReference>
<dbReference type="InterPro" id="IPR003148">
    <property type="entry name" value="RCK_N"/>
</dbReference>
<feature type="domain" description="RCK C-terminal" evidence="3">
    <location>
        <begin position="247"/>
        <end position="331"/>
    </location>
</feature>
<dbReference type="PROSITE" id="PS51202">
    <property type="entry name" value="RCK_C"/>
    <property type="match status" value="2"/>
</dbReference>
<dbReference type="Proteomes" id="UP001597085">
    <property type="component" value="Unassembled WGS sequence"/>
</dbReference>
<evidence type="ECO:0000259" key="3">
    <source>
        <dbReference type="PROSITE" id="PS51202"/>
    </source>
</evidence>
<keyword evidence="4" id="KW-0407">Ion channel</keyword>
<sequence length="545" mass="58424">MQLRSRRTAYYLGLVAVTTVLFTVTYNVGMAVWEDRPQPLYRSLEVVVQSFTTTGYGEDAGWRTLQMNVLVILMQLAGIGLILTAVDVFAVPWLRDALTPAAPEKLPDLDDHIVVCEYTPRTDAFVTELEARGRDYVLVESDTETARDLHEAGYRVVQGDPESVETLENAGVGSARCVVVDAPDDTSASVALSVRDVRSDVRVITLVEDVNLARYHSAAGVDEVLSPRQLLGRSLAEEVPTAVAAAVEEGVVIGEGFELVELAVAAESDIASGTFAEAELRERFGVNVIGAWIGGDFETPVRPDAELVSGTRLLVAGRSEDVEALRDATAVTVRPFSAQRIIIAGFGDSGRTVHETLSGSGFRMTVLDIAEMDGVDVVGDAREPDALEAAGISDADALVLTVADDTTAIFATLIARELNPDLHIVVRANEEADVEKLRRAGADYVQSLATVSGRMLASTVFEDQEVLTYDTQVNIVRLPAGGLAGGTLADEEVRTVTDCTVVAAIRDGETVTELDPTEFVFEADDEVVVAGTDEAITRFEAEFGV</sequence>
<comment type="caution">
    <text evidence="4">The sequence shown here is derived from an EMBL/GenBank/DDBJ whole genome shotgun (WGS) entry which is preliminary data.</text>
</comment>
<dbReference type="PANTHER" id="PTHR43833">
    <property type="entry name" value="POTASSIUM CHANNEL PROTEIN 2-RELATED-RELATED"/>
    <property type="match status" value="1"/>
</dbReference>
<feature type="transmembrane region" description="Helical" evidence="1">
    <location>
        <begin position="69"/>
        <end position="90"/>
    </location>
</feature>
<organism evidence="4 5">
    <name type="scientific">Halobellus rarus</name>
    <dbReference type="NCBI Taxonomy" id="1126237"/>
    <lineage>
        <taxon>Archaea</taxon>
        <taxon>Methanobacteriati</taxon>
        <taxon>Methanobacteriota</taxon>
        <taxon>Stenosarchaea group</taxon>
        <taxon>Halobacteria</taxon>
        <taxon>Halobacteriales</taxon>
        <taxon>Haloferacaceae</taxon>
        <taxon>Halobellus</taxon>
    </lineage>
</organism>
<gene>
    <name evidence="4" type="ORF">ACFSBX_05335</name>
</gene>
<dbReference type="SUPFAM" id="SSF51735">
    <property type="entry name" value="NAD(P)-binding Rossmann-fold domains"/>
    <property type="match status" value="2"/>
</dbReference>
<dbReference type="InterPro" id="IPR036721">
    <property type="entry name" value="RCK_C_sf"/>
</dbReference>
<feature type="domain" description="RCK N-terminal" evidence="2">
    <location>
        <begin position="110"/>
        <end position="225"/>
    </location>
</feature>
<dbReference type="PANTHER" id="PTHR43833:SF9">
    <property type="entry name" value="POTASSIUM CHANNEL PROTEIN YUGO-RELATED"/>
    <property type="match status" value="1"/>
</dbReference>
<feature type="transmembrane region" description="Helical" evidence="1">
    <location>
        <begin position="12"/>
        <end position="33"/>
    </location>
</feature>
<dbReference type="GO" id="GO:0034220">
    <property type="term" value="P:monoatomic ion transmembrane transport"/>
    <property type="evidence" value="ECO:0007669"/>
    <property type="project" value="UniProtKB-KW"/>
</dbReference>
<accession>A0ABD6CKJ2</accession>
<keyword evidence="1" id="KW-0812">Transmembrane</keyword>
<feature type="domain" description="RCK C-terminal" evidence="3">
    <location>
        <begin position="462"/>
        <end position="545"/>
    </location>
</feature>
<evidence type="ECO:0000313" key="4">
    <source>
        <dbReference type="EMBL" id="MFD1598374.1"/>
    </source>
</evidence>
<name>A0ABD6CKJ2_9EURY</name>
<protein>
    <submittedName>
        <fullName evidence="4">Potassium channel family protein</fullName>
    </submittedName>
</protein>
<keyword evidence="1" id="KW-0472">Membrane</keyword>
<proteinExistence type="predicted"/>
<evidence type="ECO:0000256" key="1">
    <source>
        <dbReference type="SAM" id="Phobius"/>
    </source>
</evidence>
<dbReference type="EMBL" id="JBHUDK010000005">
    <property type="protein sequence ID" value="MFD1598374.1"/>
    <property type="molecule type" value="Genomic_DNA"/>
</dbReference>
<evidence type="ECO:0000259" key="2">
    <source>
        <dbReference type="PROSITE" id="PS51201"/>
    </source>
</evidence>
<dbReference type="PROSITE" id="PS51201">
    <property type="entry name" value="RCK_N"/>
    <property type="match status" value="2"/>
</dbReference>
<dbReference type="InterPro" id="IPR036291">
    <property type="entry name" value="NAD(P)-bd_dom_sf"/>
</dbReference>
<keyword evidence="4" id="KW-0813">Transport</keyword>
<dbReference type="Gene3D" id="3.40.50.720">
    <property type="entry name" value="NAD(P)-binding Rossmann-like Domain"/>
    <property type="match status" value="2"/>
</dbReference>
<dbReference type="Pfam" id="PF02254">
    <property type="entry name" value="TrkA_N"/>
    <property type="match status" value="2"/>
</dbReference>
<dbReference type="AlphaFoldDB" id="A0ABD6CKJ2"/>
<dbReference type="Gene3D" id="3.30.70.1450">
    <property type="entry name" value="Regulator of K+ conductance, C-terminal domain"/>
    <property type="match status" value="2"/>
</dbReference>
<dbReference type="RefSeq" id="WP_256423003.1">
    <property type="nucleotide sequence ID" value="NZ_JANHDI010000017.1"/>
</dbReference>
<feature type="domain" description="RCK N-terminal" evidence="2">
    <location>
        <begin position="338"/>
        <end position="446"/>
    </location>
</feature>